<dbReference type="PROSITE" id="PS51384">
    <property type="entry name" value="FAD_FR"/>
    <property type="match status" value="1"/>
</dbReference>
<feature type="transmembrane region" description="Helical" evidence="3">
    <location>
        <begin position="12"/>
        <end position="33"/>
    </location>
</feature>
<keyword evidence="3" id="KW-0472">Membrane</keyword>
<feature type="domain" description="2Fe-2S ferredoxin-type" evidence="4">
    <location>
        <begin position="235"/>
        <end position="330"/>
    </location>
</feature>
<dbReference type="InterPro" id="IPR017927">
    <property type="entry name" value="FAD-bd_FR_type"/>
</dbReference>
<dbReference type="Gene3D" id="2.40.30.10">
    <property type="entry name" value="Translation factors"/>
    <property type="match status" value="1"/>
</dbReference>
<dbReference type="Proteomes" id="UP001431235">
    <property type="component" value="Unassembled WGS sequence"/>
</dbReference>
<keyword evidence="3" id="KW-1133">Transmembrane helix</keyword>
<keyword evidence="3" id="KW-0812">Transmembrane</keyword>
<accession>A0ABT0SIT1</accession>
<dbReference type="Pfam" id="PF00175">
    <property type="entry name" value="NAD_binding_1"/>
    <property type="match status" value="1"/>
</dbReference>
<keyword evidence="1" id="KW-0285">Flavoprotein</keyword>
<evidence type="ECO:0000256" key="2">
    <source>
        <dbReference type="ARBA" id="ARBA00022827"/>
    </source>
</evidence>
<dbReference type="Gene3D" id="3.10.20.30">
    <property type="match status" value="1"/>
</dbReference>
<dbReference type="Pfam" id="PF00111">
    <property type="entry name" value="Fer2"/>
    <property type="match status" value="1"/>
</dbReference>
<dbReference type="InterPro" id="IPR001709">
    <property type="entry name" value="Flavoprot_Pyr_Nucl_cyt_Rdtase"/>
</dbReference>
<feature type="domain" description="FAD-binding FR-type" evidence="5">
    <location>
        <begin position="333"/>
        <end position="473"/>
    </location>
</feature>
<dbReference type="InterPro" id="IPR036010">
    <property type="entry name" value="2Fe-2S_ferredoxin-like_sf"/>
</dbReference>
<dbReference type="PANTHER" id="PTHR43644">
    <property type="entry name" value="NA(+)-TRANSLOCATING NADH-QUINONE REDUCTASE SUBUNIT"/>
    <property type="match status" value="1"/>
</dbReference>
<evidence type="ECO:0000256" key="1">
    <source>
        <dbReference type="ARBA" id="ARBA00022630"/>
    </source>
</evidence>
<comment type="caution">
    <text evidence="6">The sequence shown here is derived from an EMBL/GenBank/DDBJ whole genome shotgun (WGS) entry which is preliminary data.</text>
</comment>
<reference evidence="6 7" key="1">
    <citation type="submission" date="2021-08" db="EMBL/GenBank/DDBJ databases">
        <title>Novel members of of the genus Stenotrophomonas from differernt environment.</title>
        <authorList>
            <person name="Deng Y."/>
        </authorList>
    </citation>
    <scope>NUCLEOTIDE SEQUENCE [LARGE SCALE GENOMIC DNA]</scope>
    <source>
        <strain evidence="6 7">CPCC 101365</strain>
    </source>
</reference>
<dbReference type="InterPro" id="IPR001433">
    <property type="entry name" value="OxRdtase_FAD/NAD-bd"/>
</dbReference>
<gene>
    <name evidence="6" type="ORF">K5L01_11315</name>
</gene>
<dbReference type="SUPFAM" id="SSF63380">
    <property type="entry name" value="Riboflavin synthase domain-like"/>
    <property type="match status" value="1"/>
</dbReference>
<organism evidence="6 7">
    <name type="scientific">Stenotrophomonas mori</name>
    <dbReference type="NCBI Taxonomy" id="2871096"/>
    <lineage>
        <taxon>Bacteria</taxon>
        <taxon>Pseudomonadati</taxon>
        <taxon>Pseudomonadota</taxon>
        <taxon>Gammaproteobacteria</taxon>
        <taxon>Lysobacterales</taxon>
        <taxon>Lysobacteraceae</taxon>
        <taxon>Stenotrophomonas</taxon>
    </lineage>
</organism>
<dbReference type="InterPro" id="IPR012675">
    <property type="entry name" value="Beta-grasp_dom_sf"/>
</dbReference>
<dbReference type="CDD" id="cd00207">
    <property type="entry name" value="fer2"/>
    <property type="match status" value="1"/>
</dbReference>
<evidence type="ECO:0000259" key="5">
    <source>
        <dbReference type="PROSITE" id="PS51384"/>
    </source>
</evidence>
<sequence>MTPWMRTLHKWVGLLVGLQFVVWLGSGLMMGLLDPERIDGTAQRAPQAALPAWPAGTVSATAALRGARQPAATLDSGWLLGRPVYRLQSPEGTEVIDARDGHRIAIDATTALRVAQAGYRGEGMPSAPRYLEKSLETRAHPDPVWRVDFSDAQDTTVYVSAHSGQVLEHRTATWRLFDVFWMLHIMDYGERVDFNNPLLVGMGVGGLWLALTGLWLLVASFRLHEFVPHRWRRRRQLKVYAPGGTHLRTVAAARGDSVYLALAREGLNLPSNCGGGQSCGLCEVRVRGDAGKASASDRAHLAEARVKVGCRLACNLPVDGDLEIEVAGGAGLWSEHRATVVKVRAVTPFLREIHLRPERVADAAFQPGGYLQLHVPEYALPRSALWYPEAHRGDWAPLPLPDRLRNRAPVRRSYSLAAPLQASGGDLVLLVRFSPGWPEKKRHPPGRGSSWLYTLREGDALRYSGPFGDFALSGTAREKVFIGAGAGMAPLRAMIQQRLQEGGRERIHFWYGARTPRDCPYAEQMQALARQHPDFSWHPVWSGEDSGGVPRRVHDAVYEDLLRVHPDLSACEFYLCGPPGMLSATRQLLRTLGVADSRIACDDFKI</sequence>
<dbReference type="InterPro" id="IPR039261">
    <property type="entry name" value="FNR_nucleotide-bd"/>
</dbReference>
<proteinExistence type="predicted"/>
<dbReference type="EMBL" id="JAIKTS010000004">
    <property type="protein sequence ID" value="MCL7715230.1"/>
    <property type="molecule type" value="Genomic_DNA"/>
</dbReference>
<dbReference type="PROSITE" id="PS51085">
    <property type="entry name" value="2FE2S_FER_2"/>
    <property type="match status" value="1"/>
</dbReference>
<name>A0ABT0SIT1_9GAMM</name>
<evidence type="ECO:0000313" key="7">
    <source>
        <dbReference type="Proteomes" id="UP001431235"/>
    </source>
</evidence>
<keyword evidence="2" id="KW-0274">FAD</keyword>
<evidence type="ECO:0000259" key="4">
    <source>
        <dbReference type="PROSITE" id="PS51085"/>
    </source>
</evidence>
<dbReference type="InterPro" id="IPR001041">
    <property type="entry name" value="2Fe-2S_ferredoxin-type"/>
</dbReference>
<dbReference type="SUPFAM" id="SSF54292">
    <property type="entry name" value="2Fe-2S ferredoxin-like"/>
    <property type="match status" value="1"/>
</dbReference>
<evidence type="ECO:0000313" key="6">
    <source>
        <dbReference type="EMBL" id="MCL7715230.1"/>
    </source>
</evidence>
<dbReference type="SUPFAM" id="SSF52343">
    <property type="entry name" value="Ferredoxin reductase-like, C-terminal NADP-linked domain"/>
    <property type="match status" value="1"/>
</dbReference>
<dbReference type="InterPro" id="IPR017938">
    <property type="entry name" value="Riboflavin_synthase-like_b-brl"/>
</dbReference>
<protein>
    <submittedName>
        <fullName evidence="6">2Fe-2S iron-sulfur cluster binding domain-containing protein</fullName>
    </submittedName>
</protein>
<dbReference type="PRINTS" id="PR00371">
    <property type="entry name" value="FPNCR"/>
</dbReference>
<feature type="transmembrane region" description="Helical" evidence="3">
    <location>
        <begin position="198"/>
        <end position="223"/>
    </location>
</feature>
<dbReference type="Gene3D" id="3.40.50.80">
    <property type="entry name" value="Nucleotide-binding domain of ferredoxin-NADP reductase (FNR) module"/>
    <property type="match status" value="1"/>
</dbReference>
<dbReference type="PANTHER" id="PTHR43644:SF1">
    <property type="entry name" value="NAD(P)H-FLAVIN REDUCTASE"/>
    <property type="match status" value="1"/>
</dbReference>
<evidence type="ECO:0000256" key="3">
    <source>
        <dbReference type="SAM" id="Phobius"/>
    </source>
</evidence>
<keyword evidence="7" id="KW-1185">Reference proteome</keyword>